<comment type="subunit">
    <text evidence="8">Oligomerizes as a right-handed, spiral filament on DNA at oriC.</text>
</comment>
<comment type="function">
    <text evidence="8 10">Plays an essential role in the initiation and regulation of chromosomal replication. ATP-DnaA binds to the origin of replication (oriC) to initiate formation of the DNA replication initiation complex once per cell cycle. Binds the DnaA box (a 9 base pair repeat at the origin) and separates the double-stranded (ds)DNA. Forms a right-handed helical filament on oriC DNA; dsDNA binds to the exterior of the filament while single-stranded (ss)DNA is stabiized in the filament's interior. The ATP-DnaA-oriC complex binds and stabilizes one strand of the AT-rich DNA unwinding element (DUE), permitting loading of DNA polymerase. After initiation quickly degrades to an ADP-DnaA complex that is not apt for DNA replication. Binds acidic phospholipids.</text>
</comment>
<evidence type="ECO:0000313" key="15">
    <source>
        <dbReference type="Proteomes" id="UP000178622"/>
    </source>
</evidence>
<dbReference type="Gene3D" id="1.10.8.60">
    <property type="match status" value="1"/>
</dbReference>
<dbReference type="InterPro" id="IPR010921">
    <property type="entry name" value="Trp_repressor/repl_initiator"/>
</dbReference>
<dbReference type="PRINTS" id="PR00051">
    <property type="entry name" value="DNAA"/>
</dbReference>
<keyword evidence="7 8" id="KW-0238">DNA-binding</keyword>
<keyword evidence="15" id="KW-1185">Reference proteome</keyword>
<feature type="binding site" evidence="8">
    <location>
        <position position="162"/>
    </location>
    <ligand>
        <name>ATP</name>
        <dbReference type="ChEBI" id="CHEBI:30616"/>
    </ligand>
</feature>
<dbReference type="GO" id="GO:0005524">
    <property type="term" value="F:ATP binding"/>
    <property type="evidence" value="ECO:0007669"/>
    <property type="project" value="UniProtKB-UniRule"/>
</dbReference>
<keyword evidence="5 8" id="KW-0067">ATP-binding</keyword>
<evidence type="ECO:0000256" key="3">
    <source>
        <dbReference type="ARBA" id="ARBA00022705"/>
    </source>
</evidence>
<proteinExistence type="inferred from homology"/>
<dbReference type="Gene3D" id="3.40.50.300">
    <property type="entry name" value="P-loop containing nucleotide triphosphate hydrolases"/>
    <property type="match status" value="1"/>
</dbReference>
<feature type="binding site" evidence="8">
    <location>
        <position position="164"/>
    </location>
    <ligand>
        <name>ATP</name>
        <dbReference type="ChEBI" id="CHEBI:30616"/>
    </ligand>
</feature>
<dbReference type="Gene3D" id="1.10.1750.10">
    <property type="match status" value="1"/>
</dbReference>
<dbReference type="PROSITE" id="PS01008">
    <property type="entry name" value="DNAA"/>
    <property type="match status" value="1"/>
</dbReference>
<accession>A0A1E8GJS9</accession>
<evidence type="ECO:0000256" key="5">
    <source>
        <dbReference type="ARBA" id="ARBA00022840"/>
    </source>
</evidence>
<dbReference type="EMBL" id="MKIR01000024">
    <property type="protein sequence ID" value="OFI48447.1"/>
    <property type="molecule type" value="Genomic_DNA"/>
</dbReference>
<comment type="caution">
    <text evidence="8">Lacks conserved residue(s) required for the propagation of feature annotation.</text>
</comment>
<dbReference type="InterPro" id="IPR018312">
    <property type="entry name" value="Chromosome_initiator_DnaA_CS"/>
</dbReference>
<dbReference type="GO" id="GO:0003688">
    <property type="term" value="F:DNA replication origin binding"/>
    <property type="evidence" value="ECO:0007669"/>
    <property type="project" value="UniProtKB-UniRule"/>
</dbReference>
<dbReference type="AlphaFoldDB" id="A0A1E8GJS9"/>
<feature type="region of interest" description="Domain IV, binds dsDNA" evidence="8">
    <location>
        <begin position="335"/>
        <end position="457"/>
    </location>
</feature>
<dbReference type="InterPro" id="IPR013159">
    <property type="entry name" value="DnaA_C"/>
</dbReference>
<dbReference type="Pfam" id="PF00308">
    <property type="entry name" value="Bac_DnaA"/>
    <property type="match status" value="1"/>
</dbReference>
<dbReference type="NCBIfam" id="TIGR00362">
    <property type="entry name" value="DnaA"/>
    <property type="match status" value="1"/>
</dbReference>
<evidence type="ECO:0000256" key="2">
    <source>
        <dbReference type="ARBA" id="ARBA00022490"/>
    </source>
</evidence>
<evidence type="ECO:0000256" key="9">
    <source>
        <dbReference type="NCBIfam" id="TIGR00362"/>
    </source>
</evidence>
<evidence type="ECO:0000313" key="14">
    <source>
        <dbReference type="EMBL" id="OFI48447.1"/>
    </source>
</evidence>
<dbReference type="PANTHER" id="PTHR30050">
    <property type="entry name" value="CHROMOSOMAL REPLICATION INITIATOR PROTEIN DNAA"/>
    <property type="match status" value="1"/>
</dbReference>
<dbReference type="InterPro" id="IPR001957">
    <property type="entry name" value="Chromosome_initiator_DnaA"/>
</dbReference>
<dbReference type="InterPro" id="IPR020591">
    <property type="entry name" value="Chromosome_initiator_DnaA-like"/>
</dbReference>
<evidence type="ECO:0000256" key="7">
    <source>
        <dbReference type="ARBA" id="ARBA00023125"/>
    </source>
</evidence>
<dbReference type="STRING" id="1859473.BG261_05940"/>
<evidence type="ECO:0000259" key="13">
    <source>
        <dbReference type="SMART" id="SM00760"/>
    </source>
</evidence>
<feature type="domain" description="AAA+ ATPase" evidence="12">
    <location>
        <begin position="151"/>
        <end position="390"/>
    </location>
</feature>
<keyword evidence="3 8" id="KW-0235">DNA replication</keyword>
<dbReference type="SUPFAM" id="SSF48295">
    <property type="entry name" value="TrpR-like"/>
    <property type="match status" value="1"/>
</dbReference>
<dbReference type="GO" id="GO:0006270">
    <property type="term" value="P:DNA replication initiation"/>
    <property type="evidence" value="ECO:0007669"/>
    <property type="project" value="UniProtKB-UniRule"/>
</dbReference>
<dbReference type="CDD" id="cd00009">
    <property type="entry name" value="AAA"/>
    <property type="match status" value="1"/>
</dbReference>
<gene>
    <name evidence="8" type="primary">dnaA</name>
    <name evidence="14" type="ORF">BG261_05940</name>
</gene>
<dbReference type="GO" id="GO:0008289">
    <property type="term" value="F:lipid binding"/>
    <property type="evidence" value="ECO:0007669"/>
    <property type="project" value="UniProtKB-KW"/>
</dbReference>
<dbReference type="SMART" id="SM00760">
    <property type="entry name" value="Bac_DnaA_C"/>
    <property type="match status" value="1"/>
</dbReference>
<dbReference type="Proteomes" id="UP000178622">
    <property type="component" value="Unassembled WGS sequence"/>
</dbReference>
<dbReference type="SMART" id="SM00382">
    <property type="entry name" value="AAA"/>
    <property type="match status" value="1"/>
</dbReference>
<dbReference type="Pfam" id="PF08299">
    <property type="entry name" value="Bac_DnaA_C"/>
    <property type="match status" value="1"/>
</dbReference>
<evidence type="ECO:0000256" key="1">
    <source>
        <dbReference type="ARBA" id="ARBA00006583"/>
    </source>
</evidence>
<feature type="binding site" evidence="8">
    <location>
        <position position="166"/>
    </location>
    <ligand>
        <name>ATP</name>
        <dbReference type="ChEBI" id="CHEBI:30616"/>
    </ligand>
</feature>
<keyword evidence="6 8" id="KW-0446">Lipid-binding</keyword>
<comment type="subcellular location">
    <subcellularLocation>
        <location evidence="8">Cytoplasm</location>
    </subcellularLocation>
</comment>
<dbReference type="GO" id="GO:0005737">
    <property type="term" value="C:cytoplasm"/>
    <property type="evidence" value="ECO:0007669"/>
    <property type="project" value="UniProtKB-SubCell"/>
</dbReference>
<dbReference type="RefSeq" id="WP_070792848.1">
    <property type="nucleotide sequence ID" value="NZ_MKIR01000024.1"/>
</dbReference>
<feature type="domain" description="Chromosomal replication initiator DnaA C-terminal" evidence="13">
    <location>
        <begin position="366"/>
        <end position="435"/>
    </location>
</feature>
<comment type="domain">
    <text evidence="8">Domain I is involved in oligomerization and binding regulators, domain II is flexibile and of varying length in different bacteria, domain III forms the AAA+ region, while domain IV binds dsDNA.</text>
</comment>
<dbReference type="FunFam" id="3.40.50.300:FF:000668">
    <property type="entry name" value="Chromosomal replication initiator protein DnaA"/>
    <property type="match status" value="1"/>
</dbReference>
<name>A0A1E8GJS9_9LACT</name>
<dbReference type="GO" id="GO:0006275">
    <property type="term" value="P:regulation of DNA replication"/>
    <property type="evidence" value="ECO:0007669"/>
    <property type="project" value="UniProtKB-UniRule"/>
</dbReference>
<evidence type="ECO:0000259" key="12">
    <source>
        <dbReference type="SMART" id="SM00382"/>
    </source>
</evidence>
<keyword evidence="4 8" id="KW-0547">Nucleotide-binding</keyword>
<feature type="region of interest" description="Domain I, interacts with DnaA modulators" evidence="8">
    <location>
        <begin position="1"/>
        <end position="89"/>
    </location>
</feature>
<dbReference type="InterPro" id="IPR013317">
    <property type="entry name" value="DnaA_dom"/>
</dbReference>
<feature type="region of interest" description="Domain III, AAA+ region" evidence="8">
    <location>
        <begin position="118"/>
        <end position="334"/>
    </location>
</feature>
<dbReference type="GO" id="GO:0005886">
    <property type="term" value="C:plasma membrane"/>
    <property type="evidence" value="ECO:0007669"/>
    <property type="project" value="TreeGrafter"/>
</dbReference>
<organism evidence="14 15">
    <name type="scientific">Floricoccus tropicus</name>
    <dbReference type="NCBI Taxonomy" id="1859473"/>
    <lineage>
        <taxon>Bacteria</taxon>
        <taxon>Bacillati</taxon>
        <taxon>Bacillota</taxon>
        <taxon>Bacilli</taxon>
        <taxon>Lactobacillales</taxon>
        <taxon>Streptococcaceae</taxon>
        <taxon>Floricoccus</taxon>
    </lineage>
</organism>
<evidence type="ECO:0000256" key="4">
    <source>
        <dbReference type="ARBA" id="ARBA00022741"/>
    </source>
</evidence>
<reference evidence="15" key="1">
    <citation type="submission" date="2016-09" db="EMBL/GenBank/DDBJ databases">
        <title>Draft genome sequence of a novel species of the family Streptococcaceae isolated from flowers.</title>
        <authorList>
            <person name="Chuah L.-O."/>
            <person name="Yap K.-P."/>
            <person name="Thong K.L."/>
            <person name="Liong M.T."/>
            <person name="Ahmad R."/>
            <person name="Rusul G."/>
        </authorList>
    </citation>
    <scope>NUCLEOTIDE SEQUENCE [LARGE SCALE GENOMIC DNA]</scope>
    <source>
        <strain evidence="15">DF1</strain>
    </source>
</reference>
<evidence type="ECO:0000256" key="11">
    <source>
        <dbReference type="RuleBase" id="RU004227"/>
    </source>
</evidence>
<comment type="caution">
    <text evidence="14">The sequence shown here is derived from an EMBL/GenBank/DDBJ whole genome shotgun (WGS) entry which is preliminary data.</text>
</comment>
<sequence length="457" mass="51425">MTLDNLEQQFWNRIKELAKENIKPAAYDYFIESANLLSIQDNDAKVLVPTTFHEPFWRSQEDLVTTAGFEVYGDKISYSIFAAEKTSDEQIAELSGSSISEDGQEQLKPAVTQKEDTGIKSDYTFENFVQGEGNKWTLAAAIAASDSPGKLYNPLFIYGGAGLGKTHLMHAIGNEILEDNPRAKVKYVSSETFVNDYVNATRKNKMDEFTKTYRSLDLLLLDDIQFFSGKEGTLNEFFSTFNALYDKESQIVLTSDRLPQELNNLEERLVSRFSWGLTTDITPPDYETRMAILLNLAEKSEIHFDDQTLGYIAGQIDSNIRELEGAFNRVEFVTKTSGVSSANIEIAEKALEGLKAKSAIATKVITTKDIQSAVAKHYRITRDEIVGKKRLKQIAFPRQVAMYLTRELTDSSLPKIGADFGGKDHTTVMYAYDKIKDMMKIDADLQKDIDTIKSNLK</sequence>
<dbReference type="InterPro" id="IPR038454">
    <property type="entry name" value="DnaA_N_sf"/>
</dbReference>
<dbReference type="InterPro" id="IPR027417">
    <property type="entry name" value="P-loop_NTPase"/>
</dbReference>
<keyword evidence="2 8" id="KW-0963">Cytoplasm</keyword>
<dbReference type="PANTHER" id="PTHR30050:SF2">
    <property type="entry name" value="CHROMOSOMAL REPLICATION INITIATOR PROTEIN DNAA"/>
    <property type="match status" value="1"/>
</dbReference>
<dbReference type="InterPro" id="IPR003593">
    <property type="entry name" value="AAA+_ATPase"/>
</dbReference>
<evidence type="ECO:0000256" key="10">
    <source>
        <dbReference type="RuleBase" id="RU000577"/>
    </source>
</evidence>
<comment type="similarity">
    <text evidence="1 8 11">Belongs to the DnaA family.</text>
</comment>
<evidence type="ECO:0000256" key="8">
    <source>
        <dbReference type="HAMAP-Rule" id="MF_00377"/>
    </source>
</evidence>
<dbReference type="SUPFAM" id="SSF52540">
    <property type="entry name" value="P-loop containing nucleoside triphosphate hydrolases"/>
    <property type="match status" value="1"/>
</dbReference>
<feature type="binding site" evidence="8">
    <location>
        <position position="165"/>
    </location>
    <ligand>
        <name>ATP</name>
        <dbReference type="ChEBI" id="CHEBI:30616"/>
    </ligand>
</feature>
<protein>
    <recommendedName>
        <fullName evidence="8 9">Chromosomal replication initiator protein DnaA</fullName>
    </recommendedName>
</protein>
<evidence type="ECO:0000256" key="6">
    <source>
        <dbReference type="ARBA" id="ARBA00023121"/>
    </source>
</evidence>
<dbReference type="CDD" id="cd06571">
    <property type="entry name" value="Bac_DnaA_C"/>
    <property type="match status" value="1"/>
</dbReference>
<dbReference type="HAMAP" id="MF_00377">
    <property type="entry name" value="DnaA_bact"/>
    <property type="match status" value="1"/>
</dbReference>
<dbReference type="OrthoDB" id="9807019at2"/>
<dbReference type="Gene3D" id="3.30.300.180">
    <property type="match status" value="1"/>
</dbReference>